<dbReference type="OrthoDB" id="2143914at2759"/>
<evidence type="ECO:0000259" key="4">
    <source>
        <dbReference type="PROSITE" id="PS50090"/>
    </source>
</evidence>
<gene>
    <name evidence="6" type="ORF">CKAN_00652600</name>
</gene>
<keyword evidence="2" id="KW-0238">DNA-binding</keyword>
<dbReference type="InterPro" id="IPR009057">
    <property type="entry name" value="Homeodomain-like_sf"/>
</dbReference>
<dbReference type="Pfam" id="PF00249">
    <property type="entry name" value="Myb_DNA-binding"/>
    <property type="match status" value="1"/>
</dbReference>
<dbReference type="PROSITE" id="PS51294">
    <property type="entry name" value="HTH_MYB"/>
    <property type="match status" value="1"/>
</dbReference>
<dbReference type="InterPro" id="IPR001005">
    <property type="entry name" value="SANT/Myb"/>
</dbReference>
<dbReference type="InterPro" id="IPR050560">
    <property type="entry name" value="MYB_TF"/>
</dbReference>
<evidence type="ECO:0000256" key="2">
    <source>
        <dbReference type="ARBA" id="ARBA00023125"/>
    </source>
</evidence>
<dbReference type="SMART" id="SM00717">
    <property type="entry name" value="SANT"/>
    <property type="match status" value="1"/>
</dbReference>
<dbReference type="CDD" id="cd00167">
    <property type="entry name" value="SANT"/>
    <property type="match status" value="1"/>
</dbReference>
<name>A0A3S3MZP1_9MAGN</name>
<dbReference type="Proteomes" id="UP000283530">
    <property type="component" value="Unassembled WGS sequence"/>
</dbReference>
<comment type="caution">
    <text evidence="6">The sequence shown here is derived from an EMBL/GenBank/DDBJ whole genome shotgun (WGS) entry which is preliminary data.</text>
</comment>
<dbReference type="PANTHER" id="PTHR45614">
    <property type="entry name" value="MYB PROTEIN-RELATED"/>
    <property type="match status" value="1"/>
</dbReference>
<evidence type="ECO:0000313" key="6">
    <source>
        <dbReference type="EMBL" id="RWR78021.1"/>
    </source>
</evidence>
<dbReference type="Gene3D" id="1.10.10.60">
    <property type="entry name" value="Homeodomain-like"/>
    <property type="match status" value="1"/>
</dbReference>
<dbReference type="FunFam" id="1.10.10.60:FF:000010">
    <property type="entry name" value="Transcriptional activator Myb isoform A"/>
    <property type="match status" value="1"/>
</dbReference>
<dbReference type="PROSITE" id="PS50090">
    <property type="entry name" value="MYB_LIKE"/>
    <property type="match status" value="1"/>
</dbReference>
<evidence type="ECO:0000313" key="7">
    <source>
        <dbReference type="Proteomes" id="UP000283530"/>
    </source>
</evidence>
<evidence type="ECO:0000259" key="5">
    <source>
        <dbReference type="PROSITE" id="PS51294"/>
    </source>
</evidence>
<organism evidence="6 7">
    <name type="scientific">Cinnamomum micranthum f. kanehirae</name>
    <dbReference type="NCBI Taxonomy" id="337451"/>
    <lineage>
        <taxon>Eukaryota</taxon>
        <taxon>Viridiplantae</taxon>
        <taxon>Streptophyta</taxon>
        <taxon>Embryophyta</taxon>
        <taxon>Tracheophyta</taxon>
        <taxon>Spermatophyta</taxon>
        <taxon>Magnoliopsida</taxon>
        <taxon>Magnoliidae</taxon>
        <taxon>Laurales</taxon>
        <taxon>Lauraceae</taxon>
        <taxon>Cinnamomum</taxon>
    </lineage>
</organism>
<reference evidence="6 7" key="1">
    <citation type="journal article" date="2019" name="Nat. Plants">
        <title>Stout camphor tree genome fills gaps in understanding of flowering plant genome evolution.</title>
        <authorList>
            <person name="Chaw S.M."/>
            <person name="Liu Y.C."/>
            <person name="Wu Y.W."/>
            <person name="Wang H.Y."/>
            <person name="Lin C.I."/>
            <person name="Wu C.S."/>
            <person name="Ke H.M."/>
            <person name="Chang L.Y."/>
            <person name="Hsu C.Y."/>
            <person name="Yang H.T."/>
            <person name="Sudianto E."/>
            <person name="Hsu M.H."/>
            <person name="Wu K.P."/>
            <person name="Wang L.N."/>
            <person name="Leebens-Mack J.H."/>
            <person name="Tsai I.J."/>
        </authorList>
    </citation>
    <scope>NUCLEOTIDE SEQUENCE [LARGE SCALE GENOMIC DNA]</scope>
    <source>
        <strain evidence="7">cv. Chaw 1501</strain>
        <tissue evidence="6">Young leaves</tissue>
    </source>
</reference>
<feature type="domain" description="Myb-like" evidence="4">
    <location>
        <begin position="48"/>
        <end position="94"/>
    </location>
</feature>
<dbReference type="EMBL" id="QPKB01000002">
    <property type="protein sequence ID" value="RWR78021.1"/>
    <property type="molecule type" value="Genomic_DNA"/>
</dbReference>
<feature type="compositionally biased region" description="Polar residues" evidence="3">
    <location>
        <begin position="18"/>
        <end position="27"/>
    </location>
</feature>
<evidence type="ECO:0000256" key="3">
    <source>
        <dbReference type="SAM" id="MobiDB-lite"/>
    </source>
</evidence>
<dbReference type="STRING" id="337451.A0A3S3MZP1"/>
<feature type="domain" description="HTH myb-type" evidence="5">
    <location>
        <begin position="46"/>
        <end position="98"/>
    </location>
</feature>
<dbReference type="GO" id="GO:0000981">
    <property type="term" value="F:DNA-binding transcription factor activity, RNA polymerase II-specific"/>
    <property type="evidence" value="ECO:0007669"/>
    <property type="project" value="TreeGrafter"/>
</dbReference>
<keyword evidence="1" id="KW-0677">Repeat</keyword>
<evidence type="ECO:0000256" key="1">
    <source>
        <dbReference type="ARBA" id="ARBA00022737"/>
    </source>
</evidence>
<dbReference type="AlphaFoldDB" id="A0A3S3MZP1"/>
<accession>A0A3S3MZP1</accession>
<keyword evidence="7" id="KW-1185">Reference proteome</keyword>
<feature type="region of interest" description="Disordered" evidence="3">
    <location>
        <begin position="1"/>
        <end position="33"/>
    </location>
</feature>
<proteinExistence type="predicted"/>
<protein>
    <submittedName>
        <fullName evidence="6">Transcription factor MYB76-like protein</fullName>
    </submittedName>
</protein>
<dbReference type="GO" id="GO:0000978">
    <property type="term" value="F:RNA polymerase II cis-regulatory region sequence-specific DNA binding"/>
    <property type="evidence" value="ECO:0007669"/>
    <property type="project" value="TreeGrafter"/>
</dbReference>
<dbReference type="GO" id="GO:0005634">
    <property type="term" value="C:nucleus"/>
    <property type="evidence" value="ECO:0007669"/>
    <property type="project" value="TreeGrafter"/>
</dbReference>
<dbReference type="InterPro" id="IPR017930">
    <property type="entry name" value="Myb_dom"/>
</dbReference>
<dbReference type="PANTHER" id="PTHR45614:SF218">
    <property type="entry name" value="TRANSCRIPTION FACTOR MYB119-RELATED"/>
    <property type="match status" value="1"/>
</dbReference>
<dbReference type="SUPFAM" id="SSF46689">
    <property type="entry name" value="Homeodomain-like"/>
    <property type="match status" value="1"/>
</dbReference>
<sequence>MKECASSVPEVGEEDMQGFQQQTTCSSMAEKGVIPGRRRTPEKYYLIKGQWTPDEDELLASLVAEHGLKSWSLISKRFIGRVGKQCRDRWYNHLHPDIKACFSSPFLPAKGQYMGRGGGEGIDQST</sequence>